<dbReference type="SUPFAM" id="SSF52540">
    <property type="entry name" value="P-loop containing nucleoside triphosphate hydrolases"/>
    <property type="match status" value="1"/>
</dbReference>
<dbReference type="Pfam" id="PF13414">
    <property type="entry name" value="TPR_11"/>
    <property type="match status" value="1"/>
</dbReference>
<sequence length="522" mass="60014">MTNHSETLRQGIQHHRAGKLREAESAYRRVLQQDPNHPDALHLSGVIAHQMGKNTVAADFIRKAIANNPEQPEFHTNLGIALEMLGKTEDAIRAYTEALHLRRDDVRTLCNMGKALIILGDFEAATEKLRKALALDPKCADAYNYWGLSLQHQGEINAAIEKFREALRLRPDYAEALYNLALSGKYDSADHKDISDIQTLLKRPGISRENVIRLGFALGKIYDDCGLYKEAFAHYQNANRLRHKSSRFNTRALADFIDRLIHTFDSEFFAQQTRYGSDSELPVFIVGMLRSGTTLVEQIISSHSHAHGAGELKKIGDMVNALSARFKGKVLYPEYVRHISARAMNTLARSYEDCLRRGTGTDILRISDKMPQNYFHLGLISLLFPKARIIHCRRHPMDICLSNYFQYYGPGSDPAYDLAGIGAYYRQYKRLMAHWRKVLPLKMYEIQYEELIANTEDNVRRLIRFLGLEWEERCLSFHRNPRAVQTASVWQVRQPLYTRSVHRWQNYEDFLGPLKKSLGFED</sequence>
<dbReference type="InterPro" id="IPR027417">
    <property type="entry name" value="P-loop_NTPase"/>
</dbReference>
<feature type="repeat" description="TPR" evidence="3">
    <location>
        <begin position="106"/>
        <end position="139"/>
    </location>
</feature>
<feature type="repeat" description="TPR" evidence="3">
    <location>
        <begin position="72"/>
        <end position="105"/>
    </location>
</feature>
<protein>
    <submittedName>
        <fullName evidence="4">Tetratricopeptide repeat-containing protein</fullName>
    </submittedName>
</protein>
<evidence type="ECO:0000256" key="1">
    <source>
        <dbReference type="ARBA" id="ARBA00022737"/>
    </source>
</evidence>
<proteinExistence type="predicted"/>
<feature type="repeat" description="TPR" evidence="3">
    <location>
        <begin position="140"/>
        <end position="173"/>
    </location>
</feature>
<evidence type="ECO:0000313" key="5">
    <source>
        <dbReference type="Proteomes" id="UP000663722"/>
    </source>
</evidence>
<dbReference type="Pfam" id="PF07719">
    <property type="entry name" value="TPR_2"/>
    <property type="match status" value="1"/>
</dbReference>
<feature type="repeat" description="TPR" evidence="3">
    <location>
        <begin position="4"/>
        <end position="37"/>
    </location>
</feature>
<dbReference type="PANTHER" id="PTHR44998">
    <property type="match status" value="1"/>
</dbReference>
<dbReference type="SMART" id="SM00028">
    <property type="entry name" value="TPR"/>
    <property type="match status" value="6"/>
</dbReference>
<dbReference type="Proteomes" id="UP000663722">
    <property type="component" value="Chromosome"/>
</dbReference>
<keyword evidence="5" id="KW-1185">Reference proteome</keyword>
<dbReference type="InterPro" id="IPR013105">
    <property type="entry name" value="TPR_2"/>
</dbReference>
<reference evidence="4" key="1">
    <citation type="journal article" date="2021" name="Microb. Physiol.">
        <title>Proteogenomic Insights into the Physiology of Marine, Sulfate-Reducing, Filamentous Desulfonema limicola and Desulfonema magnum.</title>
        <authorList>
            <person name="Schnaars V."/>
            <person name="Wohlbrand L."/>
            <person name="Scheve S."/>
            <person name="Hinrichs C."/>
            <person name="Reinhardt R."/>
            <person name="Rabus R."/>
        </authorList>
    </citation>
    <scope>NUCLEOTIDE SEQUENCE</scope>
    <source>
        <strain evidence="4">4be13</strain>
    </source>
</reference>
<name>A0A975BRS9_9BACT</name>
<dbReference type="EMBL" id="CP061800">
    <property type="protein sequence ID" value="QTA90213.1"/>
    <property type="molecule type" value="Genomic_DNA"/>
</dbReference>
<keyword evidence="1" id="KW-0677">Repeat</keyword>
<evidence type="ECO:0000256" key="3">
    <source>
        <dbReference type="PROSITE-ProRule" id="PRU00339"/>
    </source>
</evidence>
<accession>A0A975BRS9</accession>
<dbReference type="InterPro" id="IPR011990">
    <property type="entry name" value="TPR-like_helical_dom_sf"/>
</dbReference>
<dbReference type="PROSITE" id="PS50293">
    <property type="entry name" value="TPR_REGION"/>
    <property type="match status" value="1"/>
</dbReference>
<dbReference type="RefSeq" id="WP_207678512.1">
    <property type="nucleotide sequence ID" value="NZ_CP061800.1"/>
</dbReference>
<evidence type="ECO:0000313" key="4">
    <source>
        <dbReference type="EMBL" id="QTA90213.1"/>
    </source>
</evidence>
<dbReference type="PROSITE" id="PS50005">
    <property type="entry name" value="TPR"/>
    <property type="match status" value="4"/>
</dbReference>
<evidence type="ECO:0000256" key="2">
    <source>
        <dbReference type="ARBA" id="ARBA00022803"/>
    </source>
</evidence>
<dbReference type="SUPFAM" id="SSF48452">
    <property type="entry name" value="TPR-like"/>
    <property type="match status" value="1"/>
</dbReference>
<organism evidence="4 5">
    <name type="scientific">Desulfonema magnum</name>
    <dbReference type="NCBI Taxonomy" id="45655"/>
    <lineage>
        <taxon>Bacteria</taxon>
        <taxon>Pseudomonadati</taxon>
        <taxon>Thermodesulfobacteriota</taxon>
        <taxon>Desulfobacteria</taxon>
        <taxon>Desulfobacterales</taxon>
        <taxon>Desulfococcaceae</taxon>
        <taxon>Desulfonema</taxon>
    </lineage>
</organism>
<dbReference type="KEGG" id="dmm:dnm_062740"/>
<keyword evidence="2 3" id="KW-0802">TPR repeat</keyword>
<dbReference type="AlphaFoldDB" id="A0A975BRS9"/>
<dbReference type="Pfam" id="PF13432">
    <property type="entry name" value="TPR_16"/>
    <property type="match status" value="1"/>
</dbReference>
<dbReference type="Gene3D" id="1.25.40.10">
    <property type="entry name" value="Tetratricopeptide repeat domain"/>
    <property type="match status" value="2"/>
</dbReference>
<dbReference type="PANTHER" id="PTHR44998:SF1">
    <property type="entry name" value="UDP-N-ACETYLGLUCOSAMINE--PEPTIDE N-ACETYLGLUCOSAMINYLTRANSFERASE 110 KDA SUBUNIT"/>
    <property type="match status" value="1"/>
</dbReference>
<gene>
    <name evidence="4" type="ORF">dnm_062740</name>
</gene>
<dbReference type="InterPro" id="IPR019734">
    <property type="entry name" value="TPR_rpt"/>
</dbReference>
<dbReference type="Pfam" id="PF13469">
    <property type="entry name" value="Sulfotransfer_3"/>
    <property type="match status" value="1"/>
</dbReference>
<dbReference type="Gene3D" id="3.40.50.300">
    <property type="entry name" value="P-loop containing nucleotide triphosphate hydrolases"/>
    <property type="match status" value="1"/>
</dbReference>